<evidence type="ECO:0000256" key="8">
    <source>
        <dbReference type="ARBA" id="ARBA00023187"/>
    </source>
</evidence>
<name>A0A9D5A402_PEA</name>
<keyword evidence="5" id="KW-0677">Repeat</keyword>
<dbReference type="PANTHER" id="PTHR31846:SF10">
    <property type="entry name" value="CHLOROPLASTIC GROUP IIA INTRON SPLICING FACILITATOR CRS1, CHLOROPLASTIC"/>
    <property type="match status" value="1"/>
</dbReference>
<dbReference type="AlphaFoldDB" id="A0A9D5A402"/>
<dbReference type="GO" id="GO:0000373">
    <property type="term" value="P:Group II intron splicing"/>
    <property type="evidence" value="ECO:0007669"/>
    <property type="project" value="UniProtKB-ARBA"/>
</dbReference>
<keyword evidence="15" id="KW-1185">Reference proteome</keyword>
<keyword evidence="9" id="KW-0687">Ribonucleoprotein</keyword>
<evidence type="ECO:0000313" key="14">
    <source>
        <dbReference type="EMBL" id="KAI5392180.1"/>
    </source>
</evidence>
<evidence type="ECO:0000256" key="12">
    <source>
        <dbReference type="SAM" id="MobiDB-lite"/>
    </source>
</evidence>
<evidence type="ECO:0000256" key="11">
    <source>
        <dbReference type="SAM" id="Coils"/>
    </source>
</evidence>
<dbReference type="GO" id="GO:0006397">
    <property type="term" value="P:mRNA processing"/>
    <property type="evidence" value="ECO:0007669"/>
    <property type="project" value="UniProtKB-KW"/>
</dbReference>
<keyword evidence="4" id="KW-0507">mRNA processing</keyword>
<dbReference type="SUPFAM" id="SSF75471">
    <property type="entry name" value="YhbY-like"/>
    <property type="match status" value="3"/>
</dbReference>
<gene>
    <name evidence="14" type="ORF">KIW84_076825</name>
</gene>
<evidence type="ECO:0000256" key="2">
    <source>
        <dbReference type="ARBA" id="ARBA00022528"/>
    </source>
</evidence>
<evidence type="ECO:0000259" key="13">
    <source>
        <dbReference type="PROSITE" id="PS51295"/>
    </source>
</evidence>
<sequence length="756" mass="87004">MLFLNYSYSVVHISSSSFSPNHKNNNKPTCLSISNDNSHSHDDHVSIKFKAPTPPWMNAPLLLQPKHLLNFSSHPNPNIKKRDLSDKSLTGKEVRGKKALKKIAHKVEKLHKTETQMGSEKVENFGACLESLMENEEVVTKSRMPWERDEKIGFLKMKKEKIVTSADLALDKALLQRLRGEAAKIRIWVKVKKAGVTQDVVNQIKKTWRTNELAMVNFDFPLCQNMDRAREIVETKTGGLVVWSKKDALVVFRGCNYQLTSKGSPKISTDYIPSQRTNFYERSEVQSATKADPSLVDSNRTTNEILSRSADHNDSQSTDIHDVNYQPTSGSLYERECDRLLDGLGPRFLDWWMNKPLPVDADLLPEVVPGFEPPFRLCPPHTSVKLTDDELTYFRKISHPLPTHFVLGRNRGLQGLAAAILKLWHKSHIVKIAIKYGVQNTDNETMANELKRLTGGVLLLRNKFYILLYRGKDFLPKRVADLVERRELELKSCQLHEEVTRLKAIQAFSSIEEFQRPQDTSTSGSLTEYMEIRNKHENIKEVDVDLNVPLEAEIYRLEKELKEQQRKAFILNKKIEISSIELSKLNAAWKPSGDDIDLEIMTDEERECFRKMGLKMRSCLVLGRRGIFDGVFEGLHQHWKHREVAKVITMQRLLSRVIYTAQFMERESGGILVSVDKLKEGYAIIIYRGKNYSRPKEKIAKNLLTKRKALQRSLEMQRIGSLKFFAHQREKTISDLKLKLETLQQGKDIEVREFEN</sequence>
<keyword evidence="2" id="KW-0150">Chloroplast</keyword>
<keyword evidence="11" id="KW-0175">Coiled coil</keyword>
<feature type="compositionally biased region" description="Basic and acidic residues" evidence="12">
    <location>
        <begin position="80"/>
        <end position="91"/>
    </location>
</feature>
<feature type="domain" description="CRM" evidence="13">
    <location>
        <begin position="168"/>
        <end position="264"/>
    </location>
</feature>
<dbReference type="Proteomes" id="UP001058974">
    <property type="component" value="Chromosome 7"/>
</dbReference>
<dbReference type="GO" id="GO:0003729">
    <property type="term" value="F:mRNA binding"/>
    <property type="evidence" value="ECO:0007669"/>
    <property type="project" value="InterPro"/>
</dbReference>
<dbReference type="SMART" id="SM01103">
    <property type="entry name" value="CRS1_YhbY"/>
    <property type="match status" value="3"/>
</dbReference>
<evidence type="ECO:0000256" key="10">
    <source>
        <dbReference type="PROSITE-ProRule" id="PRU00626"/>
    </source>
</evidence>
<feature type="domain" description="CRM" evidence="13">
    <location>
        <begin position="384"/>
        <end position="481"/>
    </location>
</feature>
<keyword evidence="6 10" id="KW-0694">RNA-binding</keyword>
<evidence type="ECO:0000256" key="1">
    <source>
        <dbReference type="ARBA" id="ARBA00004229"/>
    </source>
</evidence>
<dbReference type="InterPro" id="IPR035920">
    <property type="entry name" value="YhbY-like_sf"/>
</dbReference>
<dbReference type="Gramene" id="Psat07G0682500-T1">
    <property type="protein sequence ID" value="KAI5392180.1"/>
    <property type="gene ID" value="KIW84_076825"/>
</dbReference>
<dbReference type="FunFam" id="3.30.110.60:FF:000002">
    <property type="entry name" value="CRS2-associated factor 1, chloroplastic"/>
    <property type="match status" value="1"/>
</dbReference>
<evidence type="ECO:0000256" key="4">
    <source>
        <dbReference type="ARBA" id="ARBA00022664"/>
    </source>
</evidence>
<dbReference type="GO" id="GO:1990904">
    <property type="term" value="C:ribonucleoprotein complex"/>
    <property type="evidence" value="ECO:0007669"/>
    <property type="project" value="UniProtKB-KW"/>
</dbReference>
<evidence type="ECO:0000256" key="6">
    <source>
        <dbReference type="ARBA" id="ARBA00022884"/>
    </source>
</evidence>
<accession>A0A9D5A402</accession>
<dbReference type="Gene3D" id="3.30.110.60">
    <property type="entry name" value="YhbY-like"/>
    <property type="match status" value="3"/>
</dbReference>
<evidence type="ECO:0000313" key="15">
    <source>
        <dbReference type="Proteomes" id="UP001058974"/>
    </source>
</evidence>
<keyword evidence="7" id="KW-0809">Transit peptide</keyword>
<evidence type="ECO:0000256" key="3">
    <source>
        <dbReference type="ARBA" id="ARBA00022640"/>
    </source>
</evidence>
<dbReference type="PANTHER" id="PTHR31846">
    <property type="entry name" value="CRS1 / YHBY (CRM) DOMAIN-CONTAINING PROTEIN"/>
    <property type="match status" value="1"/>
</dbReference>
<comment type="subcellular location">
    <subcellularLocation>
        <location evidence="1">Plastid</location>
        <location evidence="1">Chloroplast</location>
    </subcellularLocation>
</comment>
<keyword evidence="3" id="KW-0934">Plastid</keyword>
<evidence type="ECO:0000256" key="7">
    <source>
        <dbReference type="ARBA" id="ARBA00022946"/>
    </source>
</evidence>
<dbReference type="EMBL" id="JAMSHJ010000007">
    <property type="protein sequence ID" value="KAI5392180.1"/>
    <property type="molecule type" value="Genomic_DNA"/>
</dbReference>
<evidence type="ECO:0000256" key="5">
    <source>
        <dbReference type="ARBA" id="ARBA00022737"/>
    </source>
</evidence>
<dbReference type="Pfam" id="PF01985">
    <property type="entry name" value="CRS1_YhbY"/>
    <property type="match status" value="3"/>
</dbReference>
<feature type="coiled-coil region" evidence="11">
    <location>
        <begin position="547"/>
        <end position="574"/>
    </location>
</feature>
<dbReference type="PROSITE" id="PS51295">
    <property type="entry name" value="CRM"/>
    <property type="match status" value="3"/>
</dbReference>
<comment type="caution">
    <text evidence="14">The sequence shown here is derived from an EMBL/GenBank/DDBJ whole genome shotgun (WGS) entry which is preliminary data.</text>
</comment>
<dbReference type="GO" id="GO:0009507">
    <property type="term" value="C:chloroplast"/>
    <property type="evidence" value="ECO:0007669"/>
    <property type="project" value="UniProtKB-SubCell"/>
</dbReference>
<dbReference type="Gramene" id="Psat7g263480.1">
    <property type="protein sequence ID" value="Psat7g263480.1.cds"/>
    <property type="gene ID" value="Psat7g263480"/>
</dbReference>
<keyword evidence="8" id="KW-0508">mRNA splicing</keyword>
<feature type="domain" description="CRM" evidence="13">
    <location>
        <begin position="599"/>
        <end position="699"/>
    </location>
</feature>
<dbReference type="InterPro" id="IPR001890">
    <property type="entry name" value="RNA-binding_CRM"/>
</dbReference>
<feature type="region of interest" description="Disordered" evidence="12">
    <location>
        <begin position="72"/>
        <end position="91"/>
    </location>
</feature>
<protein>
    <recommendedName>
        <fullName evidence="13">CRM domain-containing protein</fullName>
    </recommendedName>
</protein>
<dbReference type="OrthoDB" id="551352at2759"/>
<proteinExistence type="predicted"/>
<organism evidence="14 15">
    <name type="scientific">Pisum sativum</name>
    <name type="common">Garden pea</name>
    <name type="synonym">Lathyrus oleraceus</name>
    <dbReference type="NCBI Taxonomy" id="3888"/>
    <lineage>
        <taxon>Eukaryota</taxon>
        <taxon>Viridiplantae</taxon>
        <taxon>Streptophyta</taxon>
        <taxon>Embryophyta</taxon>
        <taxon>Tracheophyta</taxon>
        <taxon>Spermatophyta</taxon>
        <taxon>Magnoliopsida</taxon>
        <taxon>eudicotyledons</taxon>
        <taxon>Gunneridae</taxon>
        <taxon>Pentapetalae</taxon>
        <taxon>rosids</taxon>
        <taxon>fabids</taxon>
        <taxon>Fabales</taxon>
        <taxon>Fabaceae</taxon>
        <taxon>Papilionoideae</taxon>
        <taxon>50 kb inversion clade</taxon>
        <taxon>NPAAA clade</taxon>
        <taxon>Hologalegina</taxon>
        <taxon>IRL clade</taxon>
        <taxon>Fabeae</taxon>
        <taxon>Lathyrus</taxon>
    </lineage>
</organism>
<reference evidence="14 15" key="1">
    <citation type="journal article" date="2022" name="Nat. Genet.">
        <title>Improved pea reference genome and pan-genome highlight genomic features and evolutionary characteristics.</title>
        <authorList>
            <person name="Yang T."/>
            <person name="Liu R."/>
            <person name="Luo Y."/>
            <person name="Hu S."/>
            <person name="Wang D."/>
            <person name="Wang C."/>
            <person name="Pandey M.K."/>
            <person name="Ge S."/>
            <person name="Xu Q."/>
            <person name="Li N."/>
            <person name="Li G."/>
            <person name="Huang Y."/>
            <person name="Saxena R.K."/>
            <person name="Ji Y."/>
            <person name="Li M."/>
            <person name="Yan X."/>
            <person name="He Y."/>
            <person name="Liu Y."/>
            <person name="Wang X."/>
            <person name="Xiang C."/>
            <person name="Varshney R.K."/>
            <person name="Ding H."/>
            <person name="Gao S."/>
            <person name="Zong X."/>
        </authorList>
    </citation>
    <scope>NUCLEOTIDE SEQUENCE [LARGE SCALE GENOMIC DNA]</scope>
    <source>
        <strain evidence="14 15">cv. Zhongwan 6</strain>
    </source>
</reference>
<evidence type="ECO:0000256" key="9">
    <source>
        <dbReference type="ARBA" id="ARBA00023274"/>
    </source>
</evidence>
<dbReference type="InterPro" id="IPR045278">
    <property type="entry name" value="CRS1/CFM2/CFM3"/>
</dbReference>